<protein>
    <submittedName>
        <fullName evidence="1">Uncharacterized protein</fullName>
    </submittedName>
</protein>
<keyword evidence="2" id="KW-1185">Reference proteome</keyword>
<evidence type="ECO:0000313" key="1">
    <source>
        <dbReference type="EMBL" id="QKJ67109.1"/>
    </source>
</evidence>
<name>A0A6M8SWW8_9NEIS</name>
<evidence type="ECO:0000313" key="2">
    <source>
        <dbReference type="Proteomes" id="UP000504844"/>
    </source>
</evidence>
<gene>
    <name evidence="1" type="ORF">HQN60_10590</name>
</gene>
<sequence length="200" mass="22347">MAAKNFFKDNFVLIIGLALPVLLMIGFMVASALPASGEPPKYSLVFSINDYRSNQSMPISANLVVKNGVLMAQYTQLKDRNNNYGSYWPKLYLFDAKTQGVRELEFGLPNAADQISGTREEVVQSTKGLKLSTELKSPDGYELSDRYQHRGLFNEIFFGWGRSSSNSMISNGSRNVKLSPDDGRTYFYSGQAQFIGWVIP</sequence>
<dbReference type="KEGG" id="dee:HQN60_10590"/>
<dbReference type="RefSeq" id="WP_173533612.1">
    <property type="nucleotide sequence ID" value="NZ_CP054143.1"/>
</dbReference>
<dbReference type="AlphaFoldDB" id="A0A6M8SWW8"/>
<dbReference type="EMBL" id="CP054143">
    <property type="protein sequence ID" value="QKJ67109.1"/>
    <property type="molecule type" value="Genomic_DNA"/>
</dbReference>
<proteinExistence type="predicted"/>
<reference evidence="1 2" key="1">
    <citation type="submission" date="2020-05" db="EMBL/GenBank/DDBJ databases">
        <title>Complete genome sequence of Deefgea sp. D17.</title>
        <authorList>
            <person name="Bae J.-W."/>
            <person name="Han J.E."/>
        </authorList>
    </citation>
    <scope>NUCLEOTIDE SEQUENCE [LARGE SCALE GENOMIC DNA]</scope>
    <source>
        <strain evidence="1 2">D17</strain>
    </source>
</reference>
<organism evidence="1 2">
    <name type="scientific">Deefgea piscis</name>
    <dbReference type="NCBI Taxonomy" id="2739061"/>
    <lineage>
        <taxon>Bacteria</taxon>
        <taxon>Pseudomonadati</taxon>
        <taxon>Pseudomonadota</taxon>
        <taxon>Betaproteobacteria</taxon>
        <taxon>Neisseriales</taxon>
        <taxon>Chitinibacteraceae</taxon>
        <taxon>Deefgea</taxon>
    </lineage>
</organism>
<dbReference type="Proteomes" id="UP000504844">
    <property type="component" value="Chromosome"/>
</dbReference>
<accession>A0A6M8SWW8</accession>